<keyword evidence="3" id="KW-1185">Reference proteome</keyword>
<sequence>MTLLTRLFRTRSALSSQLRQAAAVNATLTTTNETLTRFVDERLLDLNTALEDAHHEIEQLRAAAAVADRRATRYRLAWISARQRAGEEWRADPAPTRRGLLVRLWLTRQANRRLAELVDELTTANDAMCREAVTRSRNLGETSHPTSAVLTQRPTSALLAHLAARS</sequence>
<dbReference type="Proteomes" id="UP000530234">
    <property type="component" value="Unassembled WGS sequence"/>
</dbReference>
<evidence type="ECO:0000313" key="2">
    <source>
        <dbReference type="EMBL" id="MBB0229139.1"/>
    </source>
</evidence>
<dbReference type="AlphaFoldDB" id="A0A7W3T1B0"/>
<organism evidence="2 3">
    <name type="scientific">Streptomyces calidiresistens</name>
    <dbReference type="NCBI Taxonomy" id="1485586"/>
    <lineage>
        <taxon>Bacteria</taxon>
        <taxon>Bacillati</taxon>
        <taxon>Actinomycetota</taxon>
        <taxon>Actinomycetes</taxon>
        <taxon>Kitasatosporales</taxon>
        <taxon>Streptomycetaceae</taxon>
        <taxon>Streptomyces</taxon>
    </lineage>
</organism>
<dbReference type="RefSeq" id="WP_182661338.1">
    <property type="nucleotide sequence ID" value="NZ_VKHS01000088.1"/>
</dbReference>
<feature type="coiled-coil region" evidence="1">
    <location>
        <begin position="43"/>
        <end position="70"/>
    </location>
</feature>
<protein>
    <submittedName>
        <fullName evidence="2">Uncharacterized protein</fullName>
    </submittedName>
</protein>
<evidence type="ECO:0000256" key="1">
    <source>
        <dbReference type="SAM" id="Coils"/>
    </source>
</evidence>
<proteinExistence type="predicted"/>
<keyword evidence="1" id="KW-0175">Coiled coil</keyword>
<evidence type="ECO:0000313" key="3">
    <source>
        <dbReference type="Proteomes" id="UP000530234"/>
    </source>
</evidence>
<reference evidence="3" key="1">
    <citation type="submission" date="2019-10" db="EMBL/GenBank/DDBJ databases">
        <title>Streptomyces sp. nov., a novel actinobacterium isolated from alkaline environment.</title>
        <authorList>
            <person name="Golinska P."/>
        </authorList>
    </citation>
    <scope>NUCLEOTIDE SEQUENCE [LARGE SCALE GENOMIC DNA]</scope>
    <source>
        <strain evidence="3">DSM 42108</strain>
    </source>
</reference>
<name>A0A7W3T1B0_9ACTN</name>
<accession>A0A7W3T1B0</accession>
<dbReference type="EMBL" id="VKHS01000088">
    <property type="protein sequence ID" value="MBB0229139.1"/>
    <property type="molecule type" value="Genomic_DNA"/>
</dbReference>
<comment type="caution">
    <text evidence="2">The sequence shown here is derived from an EMBL/GenBank/DDBJ whole genome shotgun (WGS) entry which is preliminary data.</text>
</comment>
<gene>
    <name evidence="2" type="ORF">FOE67_06325</name>
</gene>